<name>A0ABD2HP01_9BILA</name>
<dbReference type="PANTHER" id="PTHR23086">
    <property type="entry name" value="PHOSPHATIDYLINOSITOL-4-PHOSPHATE 5-KINASE"/>
    <property type="match status" value="1"/>
</dbReference>
<evidence type="ECO:0000256" key="1">
    <source>
        <dbReference type="PROSITE-ProRule" id="PRU00781"/>
    </source>
</evidence>
<dbReference type="InterPro" id="IPR023610">
    <property type="entry name" value="PInositol-4/5-P-5/4-kinase"/>
</dbReference>
<dbReference type="Gene3D" id="3.30.800.10">
    <property type="entry name" value="Phosphatidylinositol Phosphate Kinase II Beta"/>
    <property type="match status" value="1"/>
</dbReference>
<feature type="chain" id="PRO_5044838264" description="PIPK domain-containing protein" evidence="3">
    <location>
        <begin position="25"/>
        <end position="668"/>
    </location>
</feature>
<feature type="signal peptide" evidence="3">
    <location>
        <begin position="1"/>
        <end position="24"/>
    </location>
</feature>
<feature type="compositionally biased region" description="Basic residues" evidence="2">
    <location>
        <begin position="632"/>
        <end position="652"/>
    </location>
</feature>
<keyword evidence="6" id="KW-1185">Reference proteome</keyword>
<keyword evidence="1" id="KW-0418">Kinase</keyword>
<dbReference type="InterPro" id="IPR002498">
    <property type="entry name" value="PInositol-4-P-4/5-kinase_core"/>
</dbReference>
<dbReference type="GO" id="GO:0005524">
    <property type="term" value="F:ATP binding"/>
    <property type="evidence" value="ECO:0007669"/>
    <property type="project" value="UniProtKB-UniRule"/>
</dbReference>
<dbReference type="SUPFAM" id="SSF56104">
    <property type="entry name" value="SAICAR synthase-like"/>
    <property type="match status" value="1"/>
</dbReference>
<dbReference type="InterPro" id="IPR027483">
    <property type="entry name" value="PInositol-4-P-4/5-kinase_C_sf"/>
</dbReference>
<keyword evidence="1" id="KW-0808">Transferase</keyword>
<dbReference type="Proteomes" id="UP001620626">
    <property type="component" value="Unassembled WGS sequence"/>
</dbReference>
<dbReference type="EMBL" id="JBICBT010001397">
    <property type="protein sequence ID" value="KAL3069079.1"/>
    <property type="molecule type" value="Genomic_DNA"/>
</dbReference>
<feature type="compositionally biased region" description="Polar residues" evidence="2">
    <location>
        <begin position="659"/>
        <end position="668"/>
    </location>
</feature>
<keyword evidence="1" id="KW-0067">ATP-binding</keyword>
<evidence type="ECO:0000313" key="5">
    <source>
        <dbReference type="EMBL" id="KAL3069079.1"/>
    </source>
</evidence>
<sequence>MIILSTKLLTLPVLLSILLCIAKGQSVEELCEKHENEFNELFVEKKGGAVTEVLWEESLEKKADKEEEKERLEEQKKTENAKEKDANAKNVSWLSTLLGNYLCQKLRKKDGEQKKKQNVPKKLSSKTPKESVPLITKMDTDDKSDKRYEAEFAVKSEGEIFEKIRGKFGISEEQLLMSLSEFVPLNGRGGSGGVFYKTKDDKFILKSLNPDQDEPAKIEEVLDNYSKHVLGQQPEKSKQSTDSRSMINTFFMYFEMNLYAKLKEGKGKERKKKLRLHMLQFVVLNNVFEGIDEQTLLKFDIKGTFAPGSAVQHDQKQKWYTGDTDWQNSLYREYDFIGISREGREISAFFPEGIQLPAETYRQLADRVKNDAIYLTENGVNDYSLLLGIQFMDADPNPSDKKDPTHTKKDQKCVEAKCNNCKRRPDAEYKEKATLCLYMAIIDIVTPSNEKTEKYFLEIMQQKRADRADFIHYKSMSEFIPYHNEIVTPVPPQMYGKRFVGTVISCLFSPESSTSVGGESERQFQLGMRQSICKSFGEKRGVKTNHGIEVFGLNMFKDMMEKREQSAWEMLNSFSDSLLPSQNKDEFVIKQIEDEQFFNFGSASNSKINSQYFGLFRNGKNYYAVVRNANAKKQKNKSIPTAKRKIRQRKGKKGDEKTSNTNTPMELD</sequence>
<dbReference type="InterPro" id="IPR027484">
    <property type="entry name" value="PInositol-4-P-5-kinase_N"/>
</dbReference>
<accession>A0ABD2HP01</accession>
<feature type="region of interest" description="Disordered" evidence="2">
    <location>
        <begin position="64"/>
        <end position="85"/>
    </location>
</feature>
<feature type="region of interest" description="Disordered" evidence="2">
    <location>
        <begin position="110"/>
        <end position="136"/>
    </location>
</feature>
<dbReference type="AlphaFoldDB" id="A0ABD2HP01"/>
<gene>
    <name evidence="5" type="ORF">niasHT_034309</name>
</gene>
<dbReference type="PROSITE" id="PS51455">
    <property type="entry name" value="PIPK"/>
    <property type="match status" value="1"/>
</dbReference>
<keyword evidence="3" id="KW-0732">Signal</keyword>
<dbReference type="Pfam" id="PF01504">
    <property type="entry name" value="PIP5K"/>
    <property type="match status" value="1"/>
</dbReference>
<dbReference type="GO" id="GO:0016301">
    <property type="term" value="F:kinase activity"/>
    <property type="evidence" value="ECO:0007669"/>
    <property type="project" value="UniProtKB-UniRule"/>
</dbReference>
<dbReference type="Gene3D" id="3.30.810.10">
    <property type="entry name" value="2-Layer Sandwich"/>
    <property type="match status" value="1"/>
</dbReference>
<protein>
    <recommendedName>
        <fullName evidence="4">PIPK domain-containing protein</fullName>
    </recommendedName>
</protein>
<comment type="caution">
    <text evidence="5">The sequence shown here is derived from an EMBL/GenBank/DDBJ whole genome shotgun (WGS) entry which is preliminary data.</text>
</comment>
<dbReference type="GO" id="GO:0046488">
    <property type="term" value="P:phosphatidylinositol metabolic process"/>
    <property type="evidence" value="ECO:0007669"/>
    <property type="project" value="UniProtKB-UniRule"/>
</dbReference>
<keyword evidence="1" id="KW-0547">Nucleotide-binding</keyword>
<evidence type="ECO:0000256" key="3">
    <source>
        <dbReference type="SAM" id="SignalP"/>
    </source>
</evidence>
<proteinExistence type="predicted"/>
<dbReference type="PANTHER" id="PTHR23086:SF8">
    <property type="entry name" value="PHOSPHATIDYLINOSITOL 5-PHOSPHATE 4-KINASE, ISOFORM A"/>
    <property type="match status" value="1"/>
</dbReference>
<evidence type="ECO:0000256" key="2">
    <source>
        <dbReference type="SAM" id="MobiDB-lite"/>
    </source>
</evidence>
<organism evidence="5 6">
    <name type="scientific">Heterodera trifolii</name>
    <dbReference type="NCBI Taxonomy" id="157864"/>
    <lineage>
        <taxon>Eukaryota</taxon>
        <taxon>Metazoa</taxon>
        <taxon>Ecdysozoa</taxon>
        <taxon>Nematoda</taxon>
        <taxon>Chromadorea</taxon>
        <taxon>Rhabditida</taxon>
        <taxon>Tylenchina</taxon>
        <taxon>Tylenchomorpha</taxon>
        <taxon>Tylenchoidea</taxon>
        <taxon>Heteroderidae</taxon>
        <taxon>Heteroderinae</taxon>
        <taxon>Heterodera</taxon>
    </lineage>
</organism>
<evidence type="ECO:0000259" key="4">
    <source>
        <dbReference type="PROSITE" id="PS51455"/>
    </source>
</evidence>
<reference evidence="5 6" key="1">
    <citation type="submission" date="2024-10" db="EMBL/GenBank/DDBJ databases">
        <authorList>
            <person name="Kim D."/>
        </authorList>
    </citation>
    <scope>NUCLEOTIDE SEQUENCE [LARGE SCALE GENOMIC DNA]</scope>
    <source>
        <strain evidence="5">BH-2024</strain>
    </source>
</reference>
<feature type="region of interest" description="Disordered" evidence="2">
    <location>
        <begin position="632"/>
        <end position="668"/>
    </location>
</feature>
<evidence type="ECO:0000313" key="6">
    <source>
        <dbReference type="Proteomes" id="UP001620626"/>
    </source>
</evidence>
<dbReference type="SMART" id="SM00330">
    <property type="entry name" value="PIPKc"/>
    <property type="match status" value="1"/>
</dbReference>
<feature type="domain" description="PIPK" evidence="4">
    <location>
        <begin position="86"/>
        <end position="507"/>
    </location>
</feature>